<sequence>MSSIFYIYRTRESINHPLYYSRNLHFFNNMDKVKSILDNGYDINQITSNSLSLLHYSTITDNVNIVKLLLERGANINVIDKYGCTPLYYYMITKRTSIDMIKTLLDNGADVNIKTSSNENLLHAFTESNLTDVKILNLFINKINNIDECNNCGKTPLTIAIEKGNISIAKVLLDRGANPFILTKNNDTLLHCYHDSKNILEKVKLLLELGLSPNTINDDGDTPLHKICCLNPNEELIKLLLENGADINIQNNEGNTPFHNYMYEYPEKFNLDVLKIFFDNGIDINIKNKYHKQPFNIISCSLDITEEIVNMFIENGVDINNKNIYGYSAIHNFAINPNINIIKTLLDCGANPNDKTITGYTPVHISARNKNSEIFKLIIERGGDIYAMDKYGNTPFHEAINNVNNLKILSNLGISDTVNHNGESALHKAIRYNKINSVKFLLKQKSTCIDTITNDGSTCITECFDLLNESMLTILISARPSYMTMIKSFKKVKKYYSTRMLKKSISYTLLLDQQFYKRENNNYTFLMDHINNCHKEINLLKNIYIGYEKISAYSIIKYNNIDIALKHIKNKSFTKLTALSNYGIYFKILIHLAKVRYDIIKKSIDYFDNLCKDTAWAAFPMEIKYMIINYLSNETLKSILNYQ</sequence>
<dbReference type="InterPro" id="IPR002110">
    <property type="entry name" value="Ankyrin_rpt"/>
</dbReference>
<dbReference type="Gene3D" id="1.25.40.20">
    <property type="entry name" value="Ankyrin repeat-containing domain"/>
    <property type="match status" value="3"/>
</dbReference>
<dbReference type="Pfam" id="PF00023">
    <property type="entry name" value="Ank"/>
    <property type="match status" value="2"/>
</dbReference>
<dbReference type="InterPro" id="IPR051165">
    <property type="entry name" value="Multifunctional_ANK_Repeat"/>
</dbReference>
<dbReference type="Pfam" id="PF09372">
    <property type="entry name" value="PRANC"/>
    <property type="match status" value="1"/>
</dbReference>
<reference evidence="5 6" key="1">
    <citation type="journal article" date="2005" name="J. Virol.">
        <title>Genome of deerpox virus.</title>
        <authorList>
            <person name="Afonso C.L."/>
            <person name="Delhon G."/>
            <person name="Tulman E.R."/>
            <person name="Lu Z."/>
            <person name="Zsak A."/>
            <person name="Becerra V.M."/>
            <person name="Zsak L."/>
            <person name="Kutish G.F."/>
            <person name="Rock D.L."/>
        </authorList>
    </citation>
    <scope>NUCLEOTIDE SEQUENCE [LARGE SCALE GENOMIC DNA]</scope>
    <source>
        <strain evidence="6">Mule deer/United States/W-848-83/1983</strain>
    </source>
</reference>
<dbReference type="PROSITE" id="PS50297">
    <property type="entry name" value="ANK_REP_REGION"/>
    <property type="match status" value="5"/>
</dbReference>
<dbReference type="KEGG" id="vg:3346319"/>
<dbReference type="InterPro" id="IPR036770">
    <property type="entry name" value="Ankyrin_rpt-contain_sf"/>
</dbReference>
<feature type="repeat" description="ANK" evidence="3">
    <location>
        <begin position="82"/>
        <end position="116"/>
    </location>
</feature>
<dbReference type="InterPro" id="IPR018272">
    <property type="entry name" value="PRANC_domain"/>
</dbReference>
<protein>
    <submittedName>
        <fullName evidence="5">Ankyrin repeat protein</fullName>
    </submittedName>
</protein>
<dbReference type="PRINTS" id="PR01415">
    <property type="entry name" value="ANKYRIN"/>
</dbReference>
<dbReference type="SMART" id="SM00248">
    <property type="entry name" value="ANK"/>
    <property type="match status" value="14"/>
</dbReference>
<feature type="repeat" description="ANK" evidence="3">
    <location>
        <begin position="358"/>
        <end position="390"/>
    </location>
</feature>
<dbReference type="PROSITE" id="PS50088">
    <property type="entry name" value="ANK_REPEAT"/>
    <property type="match status" value="6"/>
</dbReference>
<feature type="repeat" description="ANK" evidence="3">
    <location>
        <begin position="219"/>
        <end position="252"/>
    </location>
</feature>
<dbReference type="RefSeq" id="YP_227396.1">
    <property type="nucleotide sequence ID" value="NC_006966.1"/>
</dbReference>
<keyword evidence="1" id="KW-0677">Repeat</keyword>
<organism evidence="5 6">
    <name type="scientific">Deerpox virus (strain Mule deer/United States/W-848-83/1983)</name>
    <name type="common">DPV</name>
    <dbReference type="NCBI Taxonomy" id="305674"/>
    <lineage>
        <taxon>Viruses</taxon>
        <taxon>Varidnaviria</taxon>
        <taxon>Bamfordvirae</taxon>
        <taxon>Nucleocytoviricota</taxon>
        <taxon>Pokkesviricetes</taxon>
        <taxon>Chitovirales</taxon>
        <taxon>Poxviridae</taxon>
        <taxon>Chordopoxvirinae</taxon>
        <taxon>Cervidpoxvirus</taxon>
        <taxon>Cervidpoxvirus muledeerpox</taxon>
        <taxon>Mule deerpox virus</taxon>
    </lineage>
</organism>
<evidence type="ECO:0000259" key="4">
    <source>
        <dbReference type="Pfam" id="PF09372"/>
    </source>
</evidence>
<proteinExistence type="predicted"/>
<keyword evidence="6" id="KW-1185">Reference proteome</keyword>
<name>Q08FY1_DPV83</name>
<gene>
    <name evidence="5" type="ORF">DpV83gp019</name>
</gene>
<dbReference type="SUPFAM" id="SSF48403">
    <property type="entry name" value="Ankyrin repeat"/>
    <property type="match status" value="2"/>
</dbReference>
<dbReference type="Proteomes" id="UP000000866">
    <property type="component" value="Segment"/>
</dbReference>
<feature type="repeat" description="ANK" evidence="3">
    <location>
        <begin position="152"/>
        <end position="184"/>
    </location>
</feature>
<keyword evidence="2 3" id="KW-0040">ANK repeat</keyword>
<accession>Q08FY1</accession>
<feature type="repeat" description="ANK" evidence="3">
    <location>
        <begin position="325"/>
        <end position="357"/>
    </location>
</feature>
<evidence type="ECO:0000313" key="6">
    <source>
        <dbReference type="Proteomes" id="UP000000866"/>
    </source>
</evidence>
<dbReference type="EMBL" id="AY689436">
    <property type="protein sequence ID" value="ABI99176.1"/>
    <property type="molecule type" value="Genomic_DNA"/>
</dbReference>
<evidence type="ECO:0000256" key="3">
    <source>
        <dbReference type="PROSITE-ProRule" id="PRU00023"/>
    </source>
</evidence>
<evidence type="ECO:0000313" key="5">
    <source>
        <dbReference type="EMBL" id="ABI99176.1"/>
    </source>
</evidence>
<dbReference type="Pfam" id="PF12796">
    <property type="entry name" value="Ank_2"/>
    <property type="match status" value="3"/>
</dbReference>
<evidence type="ECO:0000256" key="2">
    <source>
        <dbReference type="ARBA" id="ARBA00023043"/>
    </source>
</evidence>
<dbReference type="OrthoDB" id="4969at10239"/>
<dbReference type="GeneID" id="3346319"/>
<feature type="repeat" description="ANK" evidence="3">
    <location>
        <begin position="49"/>
        <end position="81"/>
    </location>
</feature>
<evidence type="ECO:0000256" key="1">
    <source>
        <dbReference type="ARBA" id="ARBA00022737"/>
    </source>
</evidence>
<organismHost>
    <name type="scientific">Odocoileus hemionus</name>
    <name type="common">Mule deer</name>
    <name type="synonym">Cervus hemionus</name>
    <dbReference type="NCBI Taxonomy" id="9872"/>
</organismHost>
<feature type="domain" description="PRANC" evidence="4">
    <location>
        <begin position="549"/>
        <end position="640"/>
    </location>
</feature>
<dbReference type="PANTHER" id="PTHR24123:SF33">
    <property type="entry name" value="PROTEIN HOS4"/>
    <property type="match status" value="1"/>
</dbReference>
<dbReference type="PANTHER" id="PTHR24123">
    <property type="entry name" value="ANKYRIN REPEAT-CONTAINING"/>
    <property type="match status" value="1"/>
</dbReference>